<dbReference type="CDD" id="cd00056">
    <property type="entry name" value="ENDO3c"/>
    <property type="match status" value="1"/>
</dbReference>
<dbReference type="Gene3D" id="1.10.1670.40">
    <property type="match status" value="1"/>
</dbReference>
<evidence type="ECO:0000256" key="2">
    <source>
        <dbReference type="ARBA" id="ARBA00010817"/>
    </source>
</evidence>
<dbReference type="SMART" id="SM00478">
    <property type="entry name" value="ENDO3c"/>
    <property type="match status" value="1"/>
</dbReference>
<dbReference type="AlphaFoldDB" id="A0A938BMJ4"/>
<evidence type="ECO:0000259" key="6">
    <source>
        <dbReference type="SMART" id="SM00478"/>
    </source>
</evidence>
<name>A0A938BMJ4_9BACT</name>
<dbReference type="GO" id="GO:0043916">
    <property type="term" value="F:DNA-7-methylguanine glycosylase activity"/>
    <property type="evidence" value="ECO:0007669"/>
    <property type="project" value="TreeGrafter"/>
</dbReference>
<gene>
    <name evidence="7" type="ORF">FJZ00_04330</name>
</gene>
<dbReference type="Proteomes" id="UP000703893">
    <property type="component" value="Unassembled WGS sequence"/>
</dbReference>
<comment type="catalytic activity">
    <reaction evidence="1">
        <text>Hydrolysis of alkylated DNA, releasing 3-methyladenine, 3-methylguanine, 7-methylguanine and 7-methyladenine.</text>
        <dbReference type="EC" id="3.2.2.21"/>
    </reaction>
</comment>
<evidence type="ECO:0000313" key="7">
    <source>
        <dbReference type="EMBL" id="MBM3274353.1"/>
    </source>
</evidence>
<protein>
    <recommendedName>
        <fullName evidence="3">DNA-3-methyladenine glycosylase II</fullName>
        <ecNumber evidence="3">3.2.2.21</ecNumber>
    </recommendedName>
</protein>
<sequence length="217" mass="23839">MATLFKGGAALPFDADAAMVRLRKADKKLGELFDLIGPFALKVHDMPSPFEALAESIVYQQLTGRAAATIFGRVRALSGQERFLTPAEVLALPDDALRGAGLSRGKAAALRDLAARTLDGAIPAGAALFEMADEEVVERLVAVRGIGRWTVEMLLIFRLGRPDVLPIDDYGLRKGFMRTFGGVEVPRPKEVAARGDRWRPFRTVASWYLWRASERKD</sequence>
<evidence type="ECO:0000256" key="1">
    <source>
        <dbReference type="ARBA" id="ARBA00000086"/>
    </source>
</evidence>
<evidence type="ECO:0000256" key="5">
    <source>
        <dbReference type="ARBA" id="ARBA00023204"/>
    </source>
</evidence>
<comment type="similarity">
    <text evidence="2">Belongs to the alkylbase DNA glycosidase AlkA family.</text>
</comment>
<keyword evidence="5" id="KW-0234">DNA repair</keyword>
<organism evidence="7 8">
    <name type="scientific">Candidatus Tanganyikabacteria bacterium</name>
    <dbReference type="NCBI Taxonomy" id="2961651"/>
    <lineage>
        <taxon>Bacteria</taxon>
        <taxon>Bacillati</taxon>
        <taxon>Candidatus Sericytochromatia</taxon>
        <taxon>Candidatus Tanganyikabacteria</taxon>
    </lineage>
</organism>
<feature type="domain" description="HhH-GPD" evidence="6">
    <location>
        <begin position="58"/>
        <end position="214"/>
    </location>
</feature>
<dbReference type="GO" id="GO:0032993">
    <property type="term" value="C:protein-DNA complex"/>
    <property type="evidence" value="ECO:0007669"/>
    <property type="project" value="TreeGrafter"/>
</dbReference>
<dbReference type="EMBL" id="VGJX01000190">
    <property type="protein sequence ID" value="MBM3274353.1"/>
    <property type="molecule type" value="Genomic_DNA"/>
</dbReference>
<dbReference type="EC" id="3.2.2.21" evidence="3"/>
<evidence type="ECO:0000256" key="3">
    <source>
        <dbReference type="ARBA" id="ARBA00012000"/>
    </source>
</evidence>
<proteinExistence type="inferred from homology"/>
<evidence type="ECO:0000313" key="8">
    <source>
        <dbReference type="Proteomes" id="UP000703893"/>
    </source>
</evidence>
<dbReference type="PANTHER" id="PTHR43003">
    <property type="entry name" value="DNA-3-METHYLADENINE GLYCOSYLASE"/>
    <property type="match status" value="1"/>
</dbReference>
<evidence type="ECO:0000256" key="4">
    <source>
        <dbReference type="ARBA" id="ARBA00022763"/>
    </source>
</evidence>
<dbReference type="InterPro" id="IPR051912">
    <property type="entry name" value="Alkylbase_DNA_Glycosylase/TA"/>
</dbReference>
<comment type="caution">
    <text evidence="7">The sequence shown here is derived from an EMBL/GenBank/DDBJ whole genome shotgun (WGS) entry which is preliminary data.</text>
</comment>
<dbReference type="SUPFAM" id="SSF48150">
    <property type="entry name" value="DNA-glycosylase"/>
    <property type="match status" value="1"/>
</dbReference>
<dbReference type="InterPro" id="IPR011257">
    <property type="entry name" value="DNA_glycosylase"/>
</dbReference>
<reference evidence="7 8" key="1">
    <citation type="submission" date="2019-03" db="EMBL/GenBank/DDBJ databases">
        <title>Lake Tanganyika Metagenome-Assembled Genomes (MAGs).</title>
        <authorList>
            <person name="Tran P."/>
        </authorList>
    </citation>
    <scope>NUCLEOTIDE SEQUENCE [LARGE SCALE GENOMIC DNA]</scope>
    <source>
        <strain evidence="7">K_DeepCast_65m_m2_236</strain>
    </source>
</reference>
<dbReference type="Gene3D" id="1.10.340.30">
    <property type="entry name" value="Hypothetical protein, domain 2"/>
    <property type="match status" value="1"/>
</dbReference>
<dbReference type="Pfam" id="PF00730">
    <property type="entry name" value="HhH-GPD"/>
    <property type="match status" value="1"/>
</dbReference>
<dbReference type="GO" id="GO:0032131">
    <property type="term" value="F:alkylated DNA binding"/>
    <property type="evidence" value="ECO:0007669"/>
    <property type="project" value="TreeGrafter"/>
</dbReference>
<dbReference type="FunFam" id="1.10.340.30:FF:000004">
    <property type="entry name" value="DNA-3-methyladenine glycosylase II"/>
    <property type="match status" value="1"/>
</dbReference>
<dbReference type="GO" id="GO:0006307">
    <property type="term" value="P:DNA alkylation repair"/>
    <property type="evidence" value="ECO:0007669"/>
    <property type="project" value="TreeGrafter"/>
</dbReference>
<accession>A0A938BMJ4</accession>
<dbReference type="InterPro" id="IPR003265">
    <property type="entry name" value="HhH-GPD_domain"/>
</dbReference>
<dbReference type="GO" id="GO:0005737">
    <property type="term" value="C:cytoplasm"/>
    <property type="evidence" value="ECO:0007669"/>
    <property type="project" value="TreeGrafter"/>
</dbReference>
<dbReference type="GO" id="GO:0006285">
    <property type="term" value="P:base-excision repair, AP site formation"/>
    <property type="evidence" value="ECO:0007669"/>
    <property type="project" value="TreeGrafter"/>
</dbReference>
<dbReference type="PANTHER" id="PTHR43003:SF5">
    <property type="entry name" value="DNA-3-METHYLADENINE GLYCOSYLASE"/>
    <property type="match status" value="1"/>
</dbReference>
<dbReference type="GO" id="GO:0008725">
    <property type="term" value="F:DNA-3-methyladenine glycosylase activity"/>
    <property type="evidence" value="ECO:0007669"/>
    <property type="project" value="TreeGrafter"/>
</dbReference>
<keyword evidence="4" id="KW-0227">DNA damage</keyword>